<name>A0A2P1JSB1_9CAUD</name>
<dbReference type="KEGG" id="vg:60323862"/>
<accession>A0A2P1JSB1</accession>
<dbReference type="GeneID" id="60323862"/>
<protein>
    <submittedName>
        <fullName evidence="1">Uncharacterized protein</fullName>
    </submittedName>
</protein>
<dbReference type="RefSeq" id="YP_009952411.1">
    <property type="nucleotide sequence ID" value="NC_051611.1"/>
</dbReference>
<sequence>MSRTMSRSEVAAMIAERWATSGQAYATKREVALHPGTDLARVRKALALLAVESPRVELSAANRRAFARGVRAKLAQYREAGLIA</sequence>
<dbReference type="Proteomes" id="UP000241156">
    <property type="component" value="Segment"/>
</dbReference>
<evidence type="ECO:0000313" key="1">
    <source>
        <dbReference type="EMBL" id="AVO22014.1"/>
    </source>
</evidence>
<dbReference type="EMBL" id="MH001453">
    <property type="protein sequence ID" value="AVO22014.1"/>
    <property type="molecule type" value="Genomic_DNA"/>
</dbReference>
<reference evidence="1 2" key="1">
    <citation type="submission" date="2018-02" db="EMBL/GenBank/DDBJ databases">
        <authorList>
            <person name="Morris S.A."/>
            <person name="Pillay I."/>
            <person name="Garlena R.A."/>
            <person name="Russell D.A."/>
            <person name="Pope W.H."/>
            <person name="Hatfull G.F."/>
        </authorList>
    </citation>
    <scope>NUCLEOTIDE SEQUENCE [LARGE SCALE GENOMIC DNA]</scope>
</reference>
<proteinExistence type="predicted"/>
<organism evidence="1 2">
    <name type="scientific">Mycobacterium phage Adonis</name>
    <dbReference type="NCBI Taxonomy" id="2108121"/>
    <lineage>
        <taxon>Viruses</taxon>
        <taxon>Duplodnaviria</taxon>
        <taxon>Heunggongvirae</taxon>
        <taxon>Uroviricota</taxon>
        <taxon>Caudoviricetes</taxon>
        <taxon>Weiservirinae</taxon>
        <taxon>Anayavirus</taxon>
        <taxon>Anayavirus adonis</taxon>
    </lineage>
</organism>
<evidence type="ECO:0000313" key="2">
    <source>
        <dbReference type="Proteomes" id="UP000241156"/>
    </source>
</evidence>
<gene>
    <name evidence="1" type="primary">77</name>
    <name evidence="1" type="ORF">PBI_ADONIS_77</name>
</gene>
<keyword evidence="2" id="KW-1185">Reference proteome</keyword>